<organism evidence="2 3">
    <name type="scientific">Rhizoctonia solani</name>
    <dbReference type="NCBI Taxonomy" id="456999"/>
    <lineage>
        <taxon>Eukaryota</taxon>
        <taxon>Fungi</taxon>
        <taxon>Dikarya</taxon>
        <taxon>Basidiomycota</taxon>
        <taxon>Agaricomycotina</taxon>
        <taxon>Agaricomycetes</taxon>
        <taxon>Cantharellales</taxon>
        <taxon>Ceratobasidiaceae</taxon>
        <taxon>Rhizoctonia</taxon>
    </lineage>
</organism>
<accession>A0A8H3AN54</accession>
<evidence type="ECO:0000256" key="1">
    <source>
        <dbReference type="SAM" id="MobiDB-lite"/>
    </source>
</evidence>
<dbReference type="AlphaFoldDB" id="A0A8H3AN54"/>
<reference evidence="2" key="1">
    <citation type="submission" date="2021-01" db="EMBL/GenBank/DDBJ databases">
        <authorList>
            <person name="Kaushik A."/>
        </authorList>
    </citation>
    <scope>NUCLEOTIDE SEQUENCE</scope>
    <source>
        <strain evidence="2">AG3-1AP</strain>
    </source>
</reference>
<evidence type="ECO:0000313" key="3">
    <source>
        <dbReference type="Proteomes" id="UP000663831"/>
    </source>
</evidence>
<sequence>MAPIGNTPVLKKHRARPRVAGPSLGRAPPPISRTVLKDPVLAVEGRVLVTSDPSRSSDPGLSSTFSAVKIAIQASVVYSIPIAIGPIITREETEKPEAGPSPEP</sequence>
<protein>
    <submittedName>
        <fullName evidence="2">Uncharacterized protein</fullName>
    </submittedName>
</protein>
<gene>
    <name evidence="2" type="ORF">RDB_LOCUS47032</name>
</gene>
<dbReference type="EMBL" id="CAJMWV010001342">
    <property type="protein sequence ID" value="CAE6434628.1"/>
    <property type="molecule type" value="Genomic_DNA"/>
</dbReference>
<feature type="region of interest" description="Disordered" evidence="1">
    <location>
        <begin position="1"/>
        <end position="32"/>
    </location>
</feature>
<proteinExistence type="predicted"/>
<comment type="caution">
    <text evidence="2">The sequence shown here is derived from an EMBL/GenBank/DDBJ whole genome shotgun (WGS) entry which is preliminary data.</text>
</comment>
<evidence type="ECO:0000313" key="2">
    <source>
        <dbReference type="EMBL" id="CAE6434628.1"/>
    </source>
</evidence>
<dbReference type="Proteomes" id="UP000663831">
    <property type="component" value="Unassembled WGS sequence"/>
</dbReference>
<name>A0A8H3AN54_9AGAM</name>